<gene>
    <name evidence="1" type="ORF">L873DRAFT_1719976</name>
</gene>
<dbReference type="Proteomes" id="UP000276215">
    <property type="component" value="Unassembled WGS sequence"/>
</dbReference>
<organism evidence="1 2">
    <name type="scientific">Choiromyces venosus 120613-1</name>
    <dbReference type="NCBI Taxonomy" id="1336337"/>
    <lineage>
        <taxon>Eukaryota</taxon>
        <taxon>Fungi</taxon>
        <taxon>Dikarya</taxon>
        <taxon>Ascomycota</taxon>
        <taxon>Pezizomycotina</taxon>
        <taxon>Pezizomycetes</taxon>
        <taxon>Pezizales</taxon>
        <taxon>Tuberaceae</taxon>
        <taxon>Choiromyces</taxon>
    </lineage>
</organism>
<sequence>QGWLSVVFNGVCSYLSHKYHGMMFWDHNTLIPELLTKYCKVIRSNREPSGCI</sequence>
<name>A0A3N4IY78_9PEZI</name>
<evidence type="ECO:0000313" key="1">
    <source>
        <dbReference type="EMBL" id="RPA89927.1"/>
    </source>
</evidence>
<feature type="non-terminal residue" evidence="1">
    <location>
        <position position="1"/>
    </location>
</feature>
<dbReference type="AlphaFoldDB" id="A0A3N4IY78"/>
<proteinExistence type="predicted"/>
<dbReference type="EMBL" id="ML120549">
    <property type="protein sequence ID" value="RPA89927.1"/>
    <property type="molecule type" value="Genomic_DNA"/>
</dbReference>
<evidence type="ECO:0000313" key="2">
    <source>
        <dbReference type="Proteomes" id="UP000276215"/>
    </source>
</evidence>
<protein>
    <submittedName>
        <fullName evidence="1">Uncharacterized protein</fullName>
    </submittedName>
</protein>
<accession>A0A3N4IY78</accession>
<reference evidence="1 2" key="1">
    <citation type="journal article" date="2018" name="Nat. Ecol. Evol.">
        <title>Pezizomycetes genomes reveal the molecular basis of ectomycorrhizal truffle lifestyle.</title>
        <authorList>
            <person name="Murat C."/>
            <person name="Payen T."/>
            <person name="Noel B."/>
            <person name="Kuo A."/>
            <person name="Morin E."/>
            <person name="Chen J."/>
            <person name="Kohler A."/>
            <person name="Krizsan K."/>
            <person name="Balestrini R."/>
            <person name="Da Silva C."/>
            <person name="Montanini B."/>
            <person name="Hainaut M."/>
            <person name="Levati E."/>
            <person name="Barry K.W."/>
            <person name="Belfiori B."/>
            <person name="Cichocki N."/>
            <person name="Clum A."/>
            <person name="Dockter R.B."/>
            <person name="Fauchery L."/>
            <person name="Guy J."/>
            <person name="Iotti M."/>
            <person name="Le Tacon F."/>
            <person name="Lindquist E.A."/>
            <person name="Lipzen A."/>
            <person name="Malagnac F."/>
            <person name="Mello A."/>
            <person name="Molinier V."/>
            <person name="Miyauchi S."/>
            <person name="Poulain J."/>
            <person name="Riccioni C."/>
            <person name="Rubini A."/>
            <person name="Sitrit Y."/>
            <person name="Splivallo R."/>
            <person name="Traeger S."/>
            <person name="Wang M."/>
            <person name="Zifcakova L."/>
            <person name="Wipf D."/>
            <person name="Zambonelli A."/>
            <person name="Paolocci F."/>
            <person name="Nowrousian M."/>
            <person name="Ottonello S."/>
            <person name="Baldrian P."/>
            <person name="Spatafora J.W."/>
            <person name="Henrissat B."/>
            <person name="Nagy L.G."/>
            <person name="Aury J.M."/>
            <person name="Wincker P."/>
            <person name="Grigoriev I.V."/>
            <person name="Bonfante P."/>
            <person name="Martin F.M."/>
        </authorList>
    </citation>
    <scope>NUCLEOTIDE SEQUENCE [LARGE SCALE GENOMIC DNA]</scope>
    <source>
        <strain evidence="1 2">120613-1</strain>
    </source>
</reference>
<keyword evidence="2" id="KW-1185">Reference proteome</keyword>